<dbReference type="InterPro" id="IPR000477">
    <property type="entry name" value="RT_dom"/>
</dbReference>
<dbReference type="SUPFAM" id="SSF50630">
    <property type="entry name" value="Acid proteases"/>
    <property type="match status" value="1"/>
</dbReference>
<dbReference type="RefSeq" id="XP_062701924.1">
    <property type="nucleotide sequence ID" value="XM_062845940.1"/>
</dbReference>
<dbReference type="InterPro" id="IPR001969">
    <property type="entry name" value="Aspartic_peptidase_AS"/>
</dbReference>
<dbReference type="Pfam" id="PF00078">
    <property type="entry name" value="RVT_1"/>
    <property type="match status" value="1"/>
</dbReference>
<dbReference type="PANTHER" id="PTHR37984">
    <property type="entry name" value="PROTEIN CBG26694"/>
    <property type="match status" value="1"/>
</dbReference>
<feature type="domain" description="Reverse transcriptase" evidence="1">
    <location>
        <begin position="364"/>
        <end position="541"/>
    </location>
</feature>
<dbReference type="InterPro" id="IPR043502">
    <property type="entry name" value="DNA/RNA_pol_sf"/>
</dbReference>
<dbReference type="Gene3D" id="3.30.70.270">
    <property type="match status" value="1"/>
</dbReference>
<dbReference type="PANTHER" id="PTHR37984:SF11">
    <property type="entry name" value="INTEGRASE CATALYTIC DOMAIN-CONTAINING PROTEIN"/>
    <property type="match status" value="1"/>
</dbReference>
<dbReference type="CDD" id="cd01647">
    <property type="entry name" value="RT_LTR"/>
    <property type="match status" value="1"/>
</dbReference>
<name>A0ABM1XVT9_AEDAL</name>
<organism evidence="2 3">
    <name type="scientific">Aedes albopictus</name>
    <name type="common">Asian tiger mosquito</name>
    <name type="synonym">Stegomyia albopicta</name>
    <dbReference type="NCBI Taxonomy" id="7160"/>
    <lineage>
        <taxon>Eukaryota</taxon>
        <taxon>Metazoa</taxon>
        <taxon>Ecdysozoa</taxon>
        <taxon>Arthropoda</taxon>
        <taxon>Hexapoda</taxon>
        <taxon>Insecta</taxon>
        <taxon>Pterygota</taxon>
        <taxon>Neoptera</taxon>
        <taxon>Endopterygota</taxon>
        <taxon>Diptera</taxon>
        <taxon>Nematocera</taxon>
        <taxon>Culicoidea</taxon>
        <taxon>Culicidae</taxon>
        <taxon>Culicinae</taxon>
        <taxon>Aedini</taxon>
        <taxon>Aedes</taxon>
        <taxon>Stegomyia</taxon>
    </lineage>
</organism>
<dbReference type="EnsemblMetazoa" id="AALFPA23_003362.R3663">
    <property type="protein sequence ID" value="AALFPA23_003362.P3663"/>
    <property type="gene ID" value="AALFPA23_003362"/>
</dbReference>
<evidence type="ECO:0000313" key="2">
    <source>
        <dbReference type="EnsemblMetazoa" id="AALFPA23_003362.P3663"/>
    </source>
</evidence>
<reference evidence="3" key="1">
    <citation type="journal article" date="2015" name="Proc. Natl. Acad. Sci. U.S.A.">
        <title>Genome sequence of the Asian Tiger mosquito, Aedes albopictus, reveals insights into its biology, genetics, and evolution.</title>
        <authorList>
            <person name="Chen X.G."/>
            <person name="Jiang X."/>
            <person name="Gu J."/>
            <person name="Xu M."/>
            <person name="Wu Y."/>
            <person name="Deng Y."/>
            <person name="Zhang C."/>
            <person name="Bonizzoni M."/>
            <person name="Dermauw W."/>
            <person name="Vontas J."/>
            <person name="Armbruster P."/>
            <person name="Huang X."/>
            <person name="Yang Y."/>
            <person name="Zhang H."/>
            <person name="He W."/>
            <person name="Peng H."/>
            <person name="Liu Y."/>
            <person name="Wu K."/>
            <person name="Chen J."/>
            <person name="Lirakis M."/>
            <person name="Topalis P."/>
            <person name="Van Leeuwen T."/>
            <person name="Hall A.B."/>
            <person name="Jiang X."/>
            <person name="Thorpe C."/>
            <person name="Mueller R.L."/>
            <person name="Sun C."/>
            <person name="Waterhouse R.M."/>
            <person name="Yan G."/>
            <person name="Tu Z.J."/>
            <person name="Fang X."/>
            <person name="James A.A."/>
        </authorList>
    </citation>
    <scope>NUCLEOTIDE SEQUENCE [LARGE SCALE GENOMIC DNA]</scope>
    <source>
        <strain evidence="3">Foshan</strain>
    </source>
</reference>
<dbReference type="InterPro" id="IPR021109">
    <property type="entry name" value="Peptidase_aspartic_dom_sf"/>
</dbReference>
<protein>
    <recommendedName>
        <fullName evidence="1">Reverse transcriptase domain-containing protein</fullName>
    </recommendedName>
</protein>
<dbReference type="InterPro" id="IPR043128">
    <property type="entry name" value="Rev_trsase/Diguanyl_cyclase"/>
</dbReference>
<dbReference type="Gene3D" id="4.10.60.10">
    <property type="entry name" value="Zinc finger, CCHC-type"/>
    <property type="match status" value="1"/>
</dbReference>
<dbReference type="Gene3D" id="3.10.10.10">
    <property type="entry name" value="HIV Type 1 Reverse Transcriptase, subunit A, domain 1"/>
    <property type="match status" value="1"/>
</dbReference>
<dbReference type="SUPFAM" id="SSF56672">
    <property type="entry name" value="DNA/RNA polymerases"/>
    <property type="match status" value="1"/>
</dbReference>
<evidence type="ECO:0000259" key="1">
    <source>
        <dbReference type="PROSITE" id="PS50878"/>
    </source>
</evidence>
<reference evidence="2" key="2">
    <citation type="submission" date="2025-05" db="UniProtKB">
        <authorList>
            <consortium name="EnsemblMetazoa"/>
        </authorList>
    </citation>
    <scope>IDENTIFICATION</scope>
    <source>
        <strain evidence="2">Foshan</strain>
    </source>
</reference>
<dbReference type="PROSITE" id="PS00141">
    <property type="entry name" value="ASP_PROTEASE"/>
    <property type="match status" value="1"/>
</dbReference>
<accession>A0ABM1XVT9</accession>
<dbReference type="Proteomes" id="UP000069940">
    <property type="component" value="Unassembled WGS sequence"/>
</dbReference>
<evidence type="ECO:0000313" key="3">
    <source>
        <dbReference type="Proteomes" id="UP000069940"/>
    </source>
</evidence>
<sequence>MLRLRQQVSDCGFDKYSEDVKDVLTEVFLIDAIIEGCQSQELRRRILQQDRALAEIEALGVTLEGIDNQVKGFGGRYKQNEADQRVFRIGAAQIPFHKRRNQQEQEKRKFGARDGIKCFNCARRDHISTSETCPARGKVCRTCKIVGHFESCCRSRKFGKAPAEAKKVRAVEESGPVALPGDESIESASKTYYTFHAGNESNVIACNVGGVQLNLLVDSGSDVNLIPDNVWEYLKQAKVTVQQCVKGSDKVLKGYANDNPLPILGTFRANVDVGQKTVQAEFYVIVGGQRSIFGDKTAKELGILYVGLHVNQIDSAVVPFPKIKDVQVQIHTDPDIKPVFQPVRRVPIPLEAAVDRKLDALLAMDIIEVKSGPATWVSPLVVVGKKNGEPRICLDLRRVNQAVLRERHPMPVVEEYLARLGKGTIWSKLDIKDAFLQVELAPESRDVTTFITNKGLFRFKRLPFGLVVAPELFQKVMDQILAGCEGTHWYLDDVIVEGKDLQEHDKRLNEVLKRFEDRSVLLNWDKCVFRAEKVEFIGHHISDEGILPSSSKIDAILSFRRPENASEVRSFFGSCQLFK</sequence>
<dbReference type="GeneID" id="134285358"/>
<proteinExistence type="predicted"/>
<dbReference type="InterPro" id="IPR050951">
    <property type="entry name" value="Retrovirus_Pol_polyprotein"/>
</dbReference>
<keyword evidence="3" id="KW-1185">Reference proteome</keyword>
<dbReference type="Gene3D" id="2.40.70.10">
    <property type="entry name" value="Acid Proteases"/>
    <property type="match status" value="1"/>
</dbReference>
<dbReference type="PROSITE" id="PS50878">
    <property type="entry name" value="RT_POL"/>
    <property type="match status" value="1"/>
</dbReference>